<dbReference type="EMBL" id="JAQIZT010000010">
    <property type="protein sequence ID" value="KAJ6980676.1"/>
    <property type="molecule type" value="Genomic_DNA"/>
</dbReference>
<dbReference type="InterPro" id="IPR002921">
    <property type="entry name" value="Fungal_lipase-type"/>
</dbReference>
<dbReference type="InterPro" id="IPR000008">
    <property type="entry name" value="C2_dom"/>
</dbReference>
<dbReference type="CDD" id="cd00030">
    <property type="entry name" value="C2"/>
    <property type="match status" value="1"/>
</dbReference>
<dbReference type="PANTHER" id="PTHR47759">
    <property type="entry name" value="OS04G0509100 PROTEIN"/>
    <property type="match status" value="1"/>
</dbReference>
<dbReference type="Proteomes" id="UP001164929">
    <property type="component" value="Chromosome 10"/>
</dbReference>
<feature type="region of interest" description="Disordered" evidence="2">
    <location>
        <begin position="1582"/>
        <end position="1601"/>
    </location>
</feature>
<dbReference type="Gene3D" id="2.60.40.150">
    <property type="entry name" value="C2 domain"/>
    <property type="match status" value="1"/>
</dbReference>
<evidence type="ECO:0000259" key="3">
    <source>
        <dbReference type="PROSITE" id="PS50004"/>
    </source>
</evidence>
<dbReference type="GO" id="GO:0016787">
    <property type="term" value="F:hydrolase activity"/>
    <property type="evidence" value="ECO:0007669"/>
    <property type="project" value="UniProtKB-KW"/>
</dbReference>
<gene>
    <name evidence="4" type="ORF">NC653_024119</name>
</gene>
<evidence type="ECO:0000256" key="2">
    <source>
        <dbReference type="SAM" id="MobiDB-lite"/>
    </source>
</evidence>
<feature type="region of interest" description="Disordered" evidence="2">
    <location>
        <begin position="553"/>
        <end position="574"/>
    </location>
</feature>
<feature type="region of interest" description="Disordered" evidence="2">
    <location>
        <begin position="1258"/>
        <end position="1279"/>
    </location>
</feature>
<name>A0AAD6Q6C0_9ROSI</name>
<dbReference type="Pfam" id="PF00168">
    <property type="entry name" value="C2"/>
    <property type="match status" value="2"/>
</dbReference>
<evidence type="ECO:0000256" key="1">
    <source>
        <dbReference type="ARBA" id="ARBA00022801"/>
    </source>
</evidence>
<accession>A0AAD6Q6C0</accession>
<sequence>MYTCLHGNAPKPKKKNIMTPFHYHKPNLPPDLFFLSSSLKSRHWPMAMATSLHLNHTFYHRFTPTSHMSRNLNFYRRFSSSVSWKARVLTLKKKHYRGTGHGFFSSSIIKANNTNNTEIDEVSVQEEKENEMERPPFDINLAVVLAGFAFEAYTSLPENVGKREVDAADCKTVYLSESFVREIYDGQLFIKLKKGFDLPAMDPWGTSDPYVVMELDGQVVKSKVKWGYTFPIGEGTQRNVVPGGTIFAIMIAAWDANLVTPHKRMGNTSIGLESLCDGNLHEVVVELEGMGGGGKLQLEVKYKTFDEINEEKRPWRLPFVSDFLRKNGFESALKMVAGSETMPARQFVEYAFGQLKSFNVPYVWTDQVSNSKDLGAANSNHAVVSDMPLPSETKSTTEVPVFDSNRDGDSNLVLSQDDNDCLHNLGATEAGEATQSDKQFWKNFADVISQTVAQKLGFSVSLELKWDEFDLLNRIGLQSQKIAEAGYVESGLAIPEGQKVDSDEASAPLTISKIQSSLPEIKKATQDLLRQTDSVLGAWMVLTTAVSKLNKEENVSGKSSSDGEKLISSSNGTALEDKKSEEMRVLFSTAESAMEAWAMLATSLGHSSFIKSEFEKICFLDNSSTDTQVAIWRDNARKRLIVAFRGTEQVRWKDLRTDLMVVPTGLNPERIGGDFKQEVQVHSGFLSAYDSVRIRIISIIKLLISYVDNGAEPPFKWHVYLTGHSLGGALATLLALELSSSQLVKRGAISVTMYNFGSPRVGNKKFAEVYNQVIVSCLTFKGGLSIFSTARELCEIKLKIAGGFVNHRDIVPTVPRLMGYCHVAQPVYLATGELEDALENVGKREVDAADCKTVYLSESFVREIYDGQLFIKLKKGFDLPAMDPWGTSGSLCGYGTGWSRLSKARSNGGKRSQLGTRTSPLTLKLPPTKNLQLQIAAWDANLVTPHKRMGNTSIGLESLCDGNLHEVVVELEGMGGGGKLQLESLVMLPSTIASLFDGNFPNMGQCEEVFEYLSPKTLYDVFQLIGSVYLKSVQPLLCDARRSTKFRVKYKTFDEINEEKRPWRLPFVSDFLRKNGFESALKMVAGSETMPARQFVEYAFGQLKSFNVPYVWTDQVSNSKDLGAANSNHAVVSDMPLPSETKSTTEVPVFDSNRDGDSNLKLGFSVSLELKWDEFDLLNRIGLQSQKIAEAGYVESGLAIPEGQKVDSDEASAPLTISKIQSSLPEIKKATQDLLRQTDSVLGAWMVLTTAVSKLNKEENVSGKSSSDGEKLISSSNGTALEDKKSEEMRVLFSTAESAMEAWAMLATSLGHSSFIKSEFEKICFLDNSSTDTQVAIWRDNARKRLIVAFRGTEQVHSGFLSAYDSVRIRIISIIKLLISYVDNGAEPPFKWHVYLTGHSLGGALATLLALELSSSQLSKVSSSFFYLLVPGERGAISVTMYNFGSPRVGNKKFAEVYNQKVKDSWRGCEPQRHCPYCSSLDGLLPCSSRPVYLATGELEDALVNLELLKDGYQGDFIGESTPDVVVSEFMKGEKELIEKILQTEINIFRSIRDGSGLMQHMEDFYYITLLENVRSNYQPLERVESSGRDSIPTNQDGSNI</sequence>
<evidence type="ECO:0000313" key="5">
    <source>
        <dbReference type="Proteomes" id="UP001164929"/>
    </source>
</evidence>
<feature type="domain" description="C2" evidence="3">
    <location>
        <begin position="169"/>
        <end position="285"/>
    </location>
</feature>
<feature type="region of interest" description="Disordered" evidence="2">
    <location>
        <begin position="1132"/>
        <end position="1151"/>
    </location>
</feature>
<dbReference type="GO" id="GO:0006629">
    <property type="term" value="P:lipid metabolic process"/>
    <property type="evidence" value="ECO:0007669"/>
    <property type="project" value="InterPro"/>
</dbReference>
<feature type="compositionally biased region" description="Polar residues" evidence="2">
    <location>
        <begin position="1592"/>
        <end position="1601"/>
    </location>
</feature>
<dbReference type="PANTHER" id="PTHR47759:SF2">
    <property type="entry name" value="TRIGLYCERIDE LIPASE"/>
    <property type="match status" value="1"/>
</dbReference>
<keyword evidence="5" id="KW-1185">Reference proteome</keyword>
<dbReference type="PROSITE" id="PS50004">
    <property type="entry name" value="C2"/>
    <property type="match status" value="1"/>
</dbReference>
<dbReference type="Pfam" id="PF01764">
    <property type="entry name" value="Lipase_3"/>
    <property type="match status" value="2"/>
</dbReference>
<evidence type="ECO:0000313" key="4">
    <source>
        <dbReference type="EMBL" id="KAJ6980676.1"/>
    </source>
</evidence>
<feature type="compositionally biased region" description="Basic and acidic residues" evidence="2">
    <location>
        <begin position="553"/>
        <end position="565"/>
    </location>
</feature>
<feature type="compositionally biased region" description="Basic and acidic residues" evidence="2">
    <location>
        <begin position="1258"/>
        <end position="1271"/>
    </location>
</feature>
<dbReference type="Gene3D" id="3.40.50.1820">
    <property type="entry name" value="alpha/beta hydrolase"/>
    <property type="match status" value="2"/>
</dbReference>
<comment type="caution">
    <text evidence="4">The sequence shown here is derived from an EMBL/GenBank/DDBJ whole genome shotgun (WGS) entry which is preliminary data.</text>
</comment>
<reference evidence="4" key="1">
    <citation type="journal article" date="2023" name="Mol. Ecol. Resour.">
        <title>Chromosome-level genome assembly of a triploid poplar Populus alba 'Berolinensis'.</title>
        <authorList>
            <person name="Chen S."/>
            <person name="Yu Y."/>
            <person name="Wang X."/>
            <person name="Wang S."/>
            <person name="Zhang T."/>
            <person name="Zhou Y."/>
            <person name="He R."/>
            <person name="Meng N."/>
            <person name="Wang Y."/>
            <person name="Liu W."/>
            <person name="Liu Z."/>
            <person name="Liu J."/>
            <person name="Guo Q."/>
            <person name="Huang H."/>
            <person name="Sederoff R.R."/>
            <person name="Wang G."/>
            <person name="Qu G."/>
            <person name="Chen S."/>
        </authorList>
    </citation>
    <scope>NUCLEOTIDE SEQUENCE</scope>
    <source>
        <strain evidence="4">SC-2020</strain>
    </source>
</reference>
<protein>
    <recommendedName>
        <fullName evidence="3">C2 domain-containing protein</fullName>
    </recommendedName>
</protein>
<organism evidence="4 5">
    <name type="scientific">Populus alba x Populus x berolinensis</name>
    <dbReference type="NCBI Taxonomy" id="444605"/>
    <lineage>
        <taxon>Eukaryota</taxon>
        <taxon>Viridiplantae</taxon>
        <taxon>Streptophyta</taxon>
        <taxon>Embryophyta</taxon>
        <taxon>Tracheophyta</taxon>
        <taxon>Spermatophyta</taxon>
        <taxon>Magnoliopsida</taxon>
        <taxon>eudicotyledons</taxon>
        <taxon>Gunneridae</taxon>
        <taxon>Pentapetalae</taxon>
        <taxon>rosids</taxon>
        <taxon>fabids</taxon>
        <taxon>Malpighiales</taxon>
        <taxon>Salicaceae</taxon>
        <taxon>Saliceae</taxon>
        <taxon>Populus</taxon>
    </lineage>
</organism>
<dbReference type="InterPro" id="IPR029058">
    <property type="entry name" value="AB_hydrolase_fold"/>
</dbReference>
<keyword evidence="1" id="KW-0378">Hydrolase</keyword>
<dbReference type="InterPro" id="IPR035892">
    <property type="entry name" value="C2_domain_sf"/>
</dbReference>
<proteinExistence type="predicted"/>
<dbReference type="SUPFAM" id="SSF49562">
    <property type="entry name" value="C2 domain (Calcium/lipid-binding domain, CaLB)"/>
    <property type="match status" value="2"/>
</dbReference>
<dbReference type="CDD" id="cd00519">
    <property type="entry name" value="Lipase_3"/>
    <property type="match status" value="1"/>
</dbReference>
<dbReference type="SUPFAM" id="SSF53474">
    <property type="entry name" value="alpha/beta-Hydrolases"/>
    <property type="match status" value="2"/>
</dbReference>